<dbReference type="EC" id="3.1.26.5" evidence="6 7"/>
<comment type="caution">
    <text evidence="8">The sequence shown here is derived from an EMBL/GenBank/DDBJ whole genome shotgun (WGS) entry which is preliminary data.</text>
</comment>
<dbReference type="GO" id="GO:0042781">
    <property type="term" value="F:3'-tRNA processing endoribonuclease activity"/>
    <property type="evidence" value="ECO:0007669"/>
    <property type="project" value="TreeGrafter"/>
</dbReference>
<keyword evidence="3 6" id="KW-0255">Endonuclease</keyword>
<dbReference type="AlphaFoldDB" id="A0A2M6XCV9"/>
<dbReference type="GO" id="GO:0030677">
    <property type="term" value="C:ribonuclease P complex"/>
    <property type="evidence" value="ECO:0007669"/>
    <property type="project" value="TreeGrafter"/>
</dbReference>
<keyword evidence="1 6" id="KW-0819">tRNA processing</keyword>
<evidence type="ECO:0000256" key="2">
    <source>
        <dbReference type="ARBA" id="ARBA00022722"/>
    </source>
</evidence>
<evidence type="ECO:0000313" key="8">
    <source>
        <dbReference type="EMBL" id="PIU03457.1"/>
    </source>
</evidence>
<evidence type="ECO:0000256" key="6">
    <source>
        <dbReference type="HAMAP-Rule" id="MF_00227"/>
    </source>
</evidence>
<keyword evidence="4 6" id="KW-0378">Hydrolase</keyword>
<name>A0A2M6XCV9_9BACT</name>
<gene>
    <name evidence="6 8" type="primary">rnpA</name>
    <name evidence="8" type="ORF">COT44_03365</name>
</gene>
<dbReference type="EMBL" id="PEYO01000017">
    <property type="protein sequence ID" value="PIU03457.1"/>
    <property type="molecule type" value="Genomic_DNA"/>
</dbReference>
<comment type="catalytic activity">
    <reaction evidence="6">
        <text>Endonucleolytic cleavage of RNA, removing 5'-extranucleotides from tRNA precursor.</text>
        <dbReference type="EC" id="3.1.26.5"/>
    </reaction>
</comment>
<dbReference type="SUPFAM" id="SSF54211">
    <property type="entry name" value="Ribosomal protein S5 domain 2-like"/>
    <property type="match status" value="1"/>
</dbReference>
<dbReference type="GO" id="GO:0000049">
    <property type="term" value="F:tRNA binding"/>
    <property type="evidence" value="ECO:0007669"/>
    <property type="project" value="UniProtKB-UniRule"/>
</dbReference>
<organism evidence="8 9">
    <name type="scientific">Candidatus Shapirobacteria bacterium CG08_land_8_20_14_0_20_39_18</name>
    <dbReference type="NCBI Taxonomy" id="1974883"/>
    <lineage>
        <taxon>Bacteria</taxon>
        <taxon>Candidatus Shapironibacteriota</taxon>
    </lineage>
</organism>
<dbReference type="Proteomes" id="UP000228996">
    <property type="component" value="Unassembled WGS sequence"/>
</dbReference>
<dbReference type="PANTHER" id="PTHR33992:SF1">
    <property type="entry name" value="RIBONUCLEASE P PROTEIN COMPONENT"/>
    <property type="match status" value="1"/>
</dbReference>
<evidence type="ECO:0000256" key="5">
    <source>
        <dbReference type="ARBA" id="ARBA00022884"/>
    </source>
</evidence>
<dbReference type="PANTHER" id="PTHR33992">
    <property type="entry name" value="RIBONUCLEASE P PROTEIN COMPONENT"/>
    <property type="match status" value="1"/>
</dbReference>
<dbReference type="HAMAP" id="MF_00227">
    <property type="entry name" value="RNase_P"/>
    <property type="match status" value="1"/>
</dbReference>
<dbReference type="InterPro" id="IPR000100">
    <property type="entry name" value="RNase_P"/>
</dbReference>
<dbReference type="Gene3D" id="3.30.230.10">
    <property type="match status" value="1"/>
</dbReference>
<sequence>MLPKQNRLVSKKDFDDVRLLGQKYSHSLFTLQALFIEDQQPPKFGFIVTNRISKKAVDRNQTRRIFREIIRQFLPQIKNGNKIVFWAKKIIVKPEALLLKQEIGKLLVQAKIIQNENPSS</sequence>
<dbReference type="InterPro" id="IPR014721">
    <property type="entry name" value="Ribsml_uS5_D2-typ_fold_subgr"/>
</dbReference>
<dbReference type="NCBIfam" id="TIGR00188">
    <property type="entry name" value="rnpA"/>
    <property type="match status" value="1"/>
</dbReference>
<evidence type="ECO:0000256" key="4">
    <source>
        <dbReference type="ARBA" id="ARBA00022801"/>
    </source>
</evidence>
<keyword evidence="2 6" id="KW-0540">Nuclease</keyword>
<comment type="subunit">
    <text evidence="6">Consists of a catalytic RNA component (M1 or rnpB) and a protein subunit.</text>
</comment>
<comment type="function">
    <text evidence="6">RNaseP catalyzes the removal of the 5'-leader sequence from pre-tRNA to produce the mature 5'-terminus. It can also cleave other RNA substrates such as 4.5S RNA. The protein component plays an auxiliary but essential role in vivo by binding to the 5'-leader sequence and broadening the substrate specificity of the ribozyme.</text>
</comment>
<protein>
    <recommendedName>
        <fullName evidence="6 7">Ribonuclease P protein component</fullName>
        <shortName evidence="6">RNase P protein</shortName>
        <shortName evidence="6">RNaseP protein</shortName>
        <ecNumber evidence="6 7">3.1.26.5</ecNumber>
    </recommendedName>
    <alternativeName>
        <fullName evidence="6">Protein C5</fullName>
    </alternativeName>
</protein>
<keyword evidence="5 6" id="KW-0694">RNA-binding</keyword>
<dbReference type="InterPro" id="IPR020568">
    <property type="entry name" value="Ribosomal_Su5_D2-typ_SF"/>
</dbReference>
<evidence type="ECO:0000256" key="1">
    <source>
        <dbReference type="ARBA" id="ARBA00022694"/>
    </source>
</evidence>
<dbReference type="GO" id="GO:0004526">
    <property type="term" value="F:ribonuclease P activity"/>
    <property type="evidence" value="ECO:0007669"/>
    <property type="project" value="UniProtKB-UniRule"/>
</dbReference>
<dbReference type="GO" id="GO:0001682">
    <property type="term" value="P:tRNA 5'-leader removal"/>
    <property type="evidence" value="ECO:0007669"/>
    <property type="project" value="UniProtKB-UniRule"/>
</dbReference>
<evidence type="ECO:0000256" key="7">
    <source>
        <dbReference type="NCBIfam" id="TIGR00188"/>
    </source>
</evidence>
<reference evidence="9" key="1">
    <citation type="submission" date="2017-09" db="EMBL/GenBank/DDBJ databases">
        <title>Depth-based differentiation of microbial function through sediment-hosted aquifers and enrichment of novel symbionts in the deep terrestrial subsurface.</title>
        <authorList>
            <person name="Probst A.J."/>
            <person name="Ladd B."/>
            <person name="Jarett J.K."/>
            <person name="Geller-Mcgrath D.E."/>
            <person name="Sieber C.M.K."/>
            <person name="Emerson J.B."/>
            <person name="Anantharaman K."/>
            <person name="Thomas B.C."/>
            <person name="Malmstrom R."/>
            <person name="Stieglmeier M."/>
            <person name="Klingl A."/>
            <person name="Woyke T."/>
            <person name="Ryan C.M."/>
            <person name="Banfield J.F."/>
        </authorList>
    </citation>
    <scope>NUCLEOTIDE SEQUENCE [LARGE SCALE GENOMIC DNA]</scope>
</reference>
<evidence type="ECO:0000256" key="3">
    <source>
        <dbReference type="ARBA" id="ARBA00022759"/>
    </source>
</evidence>
<comment type="similarity">
    <text evidence="6">Belongs to the RnpA family.</text>
</comment>
<dbReference type="Pfam" id="PF00825">
    <property type="entry name" value="Ribonuclease_P"/>
    <property type="match status" value="1"/>
</dbReference>
<accession>A0A2M6XCV9</accession>
<evidence type="ECO:0000313" key="9">
    <source>
        <dbReference type="Proteomes" id="UP000228996"/>
    </source>
</evidence>
<proteinExistence type="inferred from homology"/>